<proteinExistence type="predicted"/>
<evidence type="ECO:0000259" key="3">
    <source>
        <dbReference type="PROSITE" id="PS51186"/>
    </source>
</evidence>
<evidence type="ECO:0000256" key="2">
    <source>
        <dbReference type="ARBA" id="ARBA00023315"/>
    </source>
</evidence>
<protein>
    <submittedName>
        <fullName evidence="4">GNAT family N-acetyltransferase</fullName>
    </submittedName>
</protein>
<dbReference type="PANTHER" id="PTHR43877:SF2">
    <property type="entry name" value="AMINOALKYLPHOSPHONATE N-ACETYLTRANSFERASE-RELATED"/>
    <property type="match status" value="1"/>
</dbReference>
<evidence type="ECO:0000313" key="5">
    <source>
        <dbReference type="Proteomes" id="UP001304071"/>
    </source>
</evidence>
<evidence type="ECO:0000256" key="1">
    <source>
        <dbReference type="ARBA" id="ARBA00022679"/>
    </source>
</evidence>
<keyword evidence="1" id="KW-0808">Transferase</keyword>
<gene>
    <name evidence="4" type="ORF">R8Z52_11415</name>
</gene>
<dbReference type="Proteomes" id="UP001304071">
    <property type="component" value="Chromosome 1"/>
</dbReference>
<dbReference type="EMBL" id="CP138203">
    <property type="protein sequence ID" value="WPC72736.1"/>
    <property type="molecule type" value="Genomic_DNA"/>
</dbReference>
<dbReference type="SUPFAM" id="SSF55729">
    <property type="entry name" value="Acyl-CoA N-acyltransferases (Nat)"/>
    <property type="match status" value="1"/>
</dbReference>
<dbReference type="Pfam" id="PF00583">
    <property type="entry name" value="Acetyltransf_1"/>
    <property type="match status" value="1"/>
</dbReference>
<dbReference type="PANTHER" id="PTHR43877">
    <property type="entry name" value="AMINOALKYLPHOSPHONATE N-ACETYLTRANSFERASE-RELATED-RELATED"/>
    <property type="match status" value="1"/>
</dbReference>
<dbReference type="InterPro" id="IPR016181">
    <property type="entry name" value="Acyl_CoA_acyltransferase"/>
</dbReference>
<keyword evidence="2" id="KW-0012">Acyltransferase</keyword>
<sequence>MQIKVTFQPSTKDIGTIYQGLMALHEQQFPNLKEQSIACFLRDKTAQVVGGVCGSQLATSLYIQYLWVKPELRGVGQGMALLEQLEQAAKERGVTHLFVDTFAGQAVGFYQKLGFAETGRLRHFPVANSERVYLTKSLTS</sequence>
<keyword evidence="5" id="KW-1185">Reference proteome</keyword>
<dbReference type="PROSITE" id="PS51186">
    <property type="entry name" value="GNAT"/>
    <property type="match status" value="1"/>
</dbReference>
<dbReference type="CDD" id="cd04301">
    <property type="entry name" value="NAT_SF"/>
    <property type="match status" value="1"/>
</dbReference>
<dbReference type="RefSeq" id="WP_261892420.1">
    <property type="nucleotide sequence ID" value="NZ_AP024895.1"/>
</dbReference>
<dbReference type="Gene3D" id="3.40.630.30">
    <property type="match status" value="1"/>
</dbReference>
<name>A0ABZ0QB12_9VIBR</name>
<dbReference type="InterPro" id="IPR000182">
    <property type="entry name" value="GNAT_dom"/>
</dbReference>
<evidence type="ECO:0000313" key="4">
    <source>
        <dbReference type="EMBL" id="WPC72736.1"/>
    </source>
</evidence>
<organism evidence="4 5">
    <name type="scientific">Vibrio porteresiae DSM 19223</name>
    <dbReference type="NCBI Taxonomy" id="1123496"/>
    <lineage>
        <taxon>Bacteria</taxon>
        <taxon>Pseudomonadati</taxon>
        <taxon>Pseudomonadota</taxon>
        <taxon>Gammaproteobacteria</taxon>
        <taxon>Vibrionales</taxon>
        <taxon>Vibrionaceae</taxon>
        <taxon>Vibrio</taxon>
    </lineage>
</organism>
<dbReference type="InterPro" id="IPR050832">
    <property type="entry name" value="Bact_Acetyltransf"/>
</dbReference>
<feature type="domain" description="N-acetyltransferase" evidence="3">
    <location>
        <begin position="1"/>
        <end position="139"/>
    </location>
</feature>
<accession>A0ABZ0QB12</accession>
<reference evidence="4 5" key="1">
    <citation type="submission" date="2023-11" db="EMBL/GenBank/DDBJ databases">
        <title>Plant-associative lifestyle of Vibrio porteresiae and its evolutionary dynamics.</title>
        <authorList>
            <person name="Rameshkumar N."/>
            <person name="Kirti K."/>
        </authorList>
    </citation>
    <scope>NUCLEOTIDE SEQUENCE [LARGE SCALE GENOMIC DNA]</scope>
    <source>
        <strain evidence="4 5">MSSRF30</strain>
    </source>
</reference>